<reference evidence="2 3" key="1">
    <citation type="submission" date="2018-11" db="EMBL/GenBank/DDBJ databases">
        <title>Rhodococcus spongicola sp. nov. and Rhodococcus xishaensis sp. nov. from marine sponges.</title>
        <authorList>
            <person name="Li L."/>
            <person name="Lin H.W."/>
        </authorList>
    </citation>
    <scope>NUCLEOTIDE SEQUENCE [LARGE SCALE GENOMIC DNA]</scope>
    <source>
        <strain evidence="2 3">CCTCC AB2014297</strain>
    </source>
</reference>
<dbReference type="RefSeq" id="WP_127915492.1">
    <property type="nucleotide sequence ID" value="NZ_RKLP01000003.1"/>
</dbReference>
<dbReference type="Pfam" id="PF25135">
    <property type="entry name" value="DUF7822"/>
    <property type="match status" value="1"/>
</dbReference>
<dbReference type="AlphaFoldDB" id="A0A3S3AQ17"/>
<evidence type="ECO:0000313" key="3">
    <source>
        <dbReference type="Proteomes" id="UP000286208"/>
    </source>
</evidence>
<dbReference type="OrthoDB" id="8858495at2"/>
<feature type="domain" description="DUF7822" evidence="1">
    <location>
        <begin position="19"/>
        <end position="151"/>
    </location>
</feature>
<proteinExistence type="predicted"/>
<comment type="caution">
    <text evidence="2">The sequence shown here is derived from an EMBL/GenBank/DDBJ whole genome shotgun (WGS) entry which is preliminary data.</text>
</comment>
<sequence>MANRSYLYTTSFAPDGDAPRTPADRVSGISEWPYAIPLVFRILVSADPRPCRSLIWTDHPDPIAISARCAPGIDRLGRFLARIDHPSLGSSADDAMTFLREHTEPDGWFVLECGEIFDMDDEPLGDQNTRTIGELADIDTEIEATLAGLAPTKPNFWQRIFGPAPESVEAPIRELGLGYWSDTLYFDLGDRR</sequence>
<name>A0A3S3AQ17_9NOCA</name>
<dbReference type="InterPro" id="IPR056724">
    <property type="entry name" value="DUF7822"/>
</dbReference>
<accession>A0A3S3AQ17</accession>
<gene>
    <name evidence="2" type="ORF">EGT67_07770</name>
</gene>
<evidence type="ECO:0000259" key="1">
    <source>
        <dbReference type="Pfam" id="PF25135"/>
    </source>
</evidence>
<protein>
    <recommendedName>
        <fullName evidence="1">DUF7822 domain-containing protein</fullName>
    </recommendedName>
</protein>
<dbReference type="Proteomes" id="UP000286208">
    <property type="component" value="Unassembled WGS sequence"/>
</dbReference>
<evidence type="ECO:0000313" key="2">
    <source>
        <dbReference type="EMBL" id="RVW10110.1"/>
    </source>
</evidence>
<organism evidence="2 3">
    <name type="scientific">Prescottella agglutinans</name>
    <dbReference type="NCBI Taxonomy" id="1644129"/>
    <lineage>
        <taxon>Bacteria</taxon>
        <taxon>Bacillati</taxon>
        <taxon>Actinomycetota</taxon>
        <taxon>Actinomycetes</taxon>
        <taxon>Mycobacteriales</taxon>
        <taxon>Nocardiaceae</taxon>
        <taxon>Prescottella</taxon>
    </lineage>
</organism>
<dbReference type="EMBL" id="RKLP01000003">
    <property type="protein sequence ID" value="RVW10110.1"/>
    <property type="molecule type" value="Genomic_DNA"/>
</dbReference>
<keyword evidence="3" id="KW-1185">Reference proteome</keyword>